<organism evidence="2">
    <name type="scientific">Ajellomyces capsulatus (strain H88)</name>
    <name type="common">Darling's disease fungus</name>
    <name type="synonym">Histoplasma capsulatum</name>
    <dbReference type="NCBI Taxonomy" id="544711"/>
    <lineage>
        <taxon>Eukaryota</taxon>
        <taxon>Fungi</taxon>
        <taxon>Dikarya</taxon>
        <taxon>Ascomycota</taxon>
        <taxon>Pezizomycotina</taxon>
        <taxon>Eurotiomycetes</taxon>
        <taxon>Eurotiomycetidae</taxon>
        <taxon>Onygenales</taxon>
        <taxon>Ajellomycetaceae</taxon>
        <taxon>Histoplasma</taxon>
    </lineage>
</organism>
<dbReference type="AlphaFoldDB" id="F0UH35"/>
<name>F0UH35_AJEC8</name>
<dbReference type="EMBL" id="DS990638">
    <property type="protein sequence ID" value="EGC45222.1"/>
    <property type="molecule type" value="Genomic_DNA"/>
</dbReference>
<reference evidence="2" key="1">
    <citation type="submission" date="2008-07" db="EMBL/GenBank/DDBJ databases">
        <title>Annotation of Ajellomyces capsulatus strain H88.</title>
        <authorList>
            <person name="Champion M."/>
            <person name="Cuomo C."/>
            <person name="Ma L.-J."/>
            <person name="Henn M.R."/>
            <person name="Sil A."/>
            <person name="Goldman B."/>
            <person name="Young S.K."/>
            <person name="Kodira C.D."/>
            <person name="Zeng Q."/>
            <person name="Koehrsen M."/>
            <person name="Alvarado L."/>
            <person name="Berlin A."/>
            <person name="Borenstein D."/>
            <person name="Chen Z."/>
            <person name="Engels R."/>
            <person name="Freedman E."/>
            <person name="Gellesch M."/>
            <person name="Goldberg J."/>
            <person name="Griggs A."/>
            <person name="Gujja S."/>
            <person name="Heiman D."/>
            <person name="Hepburn T."/>
            <person name="Howarth C."/>
            <person name="Jen D."/>
            <person name="Larson L."/>
            <person name="Lewis B."/>
            <person name="Mehta T."/>
            <person name="Park D."/>
            <person name="Pearson M."/>
            <person name="Roberts A."/>
            <person name="Saif S."/>
            <person name="Shea T."/>
            <person name="Shenoy N."/>
            <person name="Sisk P."/>
            <person name="Stolte C."/>
            <person name="Sykes S."/>
            <person name="Walk T."/>
            <person name="White J."/>
            <person name="Yandava C."/>
            <person name="Klein B."/>
            <person name="McEwen J.G."/>
            <person name="Puccia R."/>
            <person name="Goldman G.H."/>
            <person name="Felipe M.S."/>
            <person name="Nino-Vega G."/>
            <person name="San-Blas G."/>
            <person name="Taylor J."/>
            <person name="Mendoza L."/>
            <person name="Galagan J."/>
            <person name="Nusbaum C."/>
            <person name="Birren B."/>
        </authorList>
    </citation>
    <scope>NUCLEOTIDE SEQUENCE [LARGE SCALE GENOMIC DNA]</scope>
    <source>
        <strain evidence="2">H88</strain>
    </source>
</reference>
<gene>
    <name evidence="1" type="ORF">HCEG_04437</name>
</gene>
<evidence type="ECO:0000313" key="2">
    <source>
        <dbReference type="Proteomes" id="UP000008142"/>
    </source>
</evidence>
<protein>
    <submittedName>
        <fullName evidence="1">Predicted protein</fullName>
    </submittedName>
</protein>
<sequence length="109" mass="11713">MTAGWGHFSDSRVAKSRAEKGAFLILAKVKRQLVAAGNQRVKQSCHVMSGGHNGSELIFPPRDQTVLRPKEGCACESGVRAGMILGWGHGPRTGTIILRRRDSGMTKAA</sequence>
<dbReference type="Proteomes" id="UP000008142">
    <property type="component" value="Unassembled WGS sequence"/>
</dbReference>
<dbReference type="HOGENOM" id="CLU_2183154_0_0_1"/>
<proteinExistence type="predicted"/>
<evidence type="ECO:0000313" key="1">
    <source>
        <dbReference type="EMBL" id="EGC45222.1"/>
    </source>
</evidence>
<accession>F0UH35</accession>